<dbReference type="InterPro" id="IPR025867">
    <property type="entry name" value="MnmE_helical"/>
</dbReference>
<dbReference type="InterPro" id="IPR027368">
    <property type="entry name" value="MnmE_dom2"/>
</dbReference>
<dbReference type="Gene3D" id="3.40.50.300">
    <property type="entry name" value="P-loop containing nucleotide triphosphate hydrolases"/>
    <property type="match status" value="1"/>
</dbReference>
<dbReference type="Pfam" id="PF10396">
    <property type="entry name" value="TrmE_N"/>
    <property type="match status" value="1"/>
</dbReference>
<dbReference type="GO" id="GO:0030488">
    <property type="term" value="P:tRNA methylation"/>
    <property type="evidence" value="ECO:0007669"/>
    <property type="project" value="TreeGrafter"/>
</dbReference>
<evidence type="ECO:0000256" key="3">
    <source>
        <dbReference type="ARBA" id="ARBA00022694"/>
    </source>
</evidence>
<dbReference type="GO" id="GO:0005739">
    <property type="term" value="C:mitochondrion"/>
    <property type="evidence" value="ECO:0007669"/>
    <property type="project" value="UniProtKB-SubCell"/>
</dbReference>
<feature type="domain" description="G" evidence="6">
    <location>
        <begin position="307"/>
        <end position="387"/>
    </location>
</feature>
<evidence type="ECO:0000259" key="6">
    <source>
        <dbReference type="Pfam" id="PF01926"/>
    </source>
</evidence>
<evidence type="ECO:0000256" key="2">
    <source>
        <dbReference type="ARBA" id="ARBA00011043"/>
    </source>
</evidence>
<reference evidence="9" key="1">
    <citation type="submission" date="2020-11" db="EMBL/GenBank/DDBJ databases">
        <authorList>
            <person name="Tran Van P."/>
        </authorList>
    </citation>
    <scope>NUCLEOTIDE SEQUENCE</scope>
</reference>
<dbReference type="PANTHER" id="PTHR42714">
    <property type="entry name" value="TRNA MODIFICATION GTPASE GTPBP3"/>
    <property type="match status" value="1"/>
</dbReference>
<comment type="subcellular location">
    <subcellularLocation>
        <location evidence="1">Mitochondrion</location>
    </subcellularLocation>
</comment>
<sequence>MVLGIIFRGNLPAFAWRDSGKPPAVGRPTLDRDLNLILLVLGSLVYLENIALDHVATEVVRDRSCPPIHGQFVQFGVSSLQKIKPVGLFIPGLTRGYGKCGVAVIRITGPKSSEAVTKIAGLKLPLQPRYASLRRLKDPESKEMLDKGLVIWFPGPRSFTGEDSCEFQIHGGTAIISAVLGALSKLEGFRPAEPGEFTKRAFHAGKLDLTEVEGLADLIHAETEAQRKQALLQSEGILSKLYNTWRETLIRVVAHVEAYIDFSEDENIEENVMDQVEIAVKDLMKNIENHLTDGRCGERLREGVRTVIVGEPNVGQRPAAIVTPIAGTTRDVVELNINIGGYPMVLADTAGLRSGVSDAVESEGIARAHKYAHSADLIILVLDATKYIAWTNQVQPSEFTEFVKNSVTDLNLDYISPKAYTLNSSMNIESNCESTKKCLIIVNKSDLVQETMNLKNIPQQYSNVVPLSCKTEDGFPALLTHLEEHLAQLCGNPSRENPCLTQARHRHHLTDCLSSLESYFKHSQTDGDIVLAAHQLRKALRHLGKITGHVNTEQILDVIFKEFCIGK</sequence>
<accession>A0A7R9HWY5</accession>
<dbReference type="GO" id="GO:0002098">
    <property type="term" value="P:tRNA wobble uridine modification"/>
    <property type="evidence" value="ECO:0007669"/>
    <property type="project" value="TreeGrafter"/>
</dbReference>
<dbReference type="HAMAP" id="MF_00379">
    <property type="entry name" value="GTPase_MnmE"/>
    <property type="match status" value="1"/>
</dbReference>
<keyword evidence="5" id="KW-0342">GTP-binding</keyword>
<feature type="domain" description="GTP-binding protein TrmE N-terminal" evidence="7">
    <location>
        <begin position="96"/>
        <end position="206"/>
    </location>
</feature>
<evidence type="ECO:0000256" key="5">
    <source>
        <dbReference type="ARBA" id="ARBA00023134"/>
    </source>
</evidence>
<dbReference type="InterPro" id="IPR027266">
    <property type="entry name" value="TrmE/GcvT-like"/>
</dbReference>
<dbReference type="InterPro" id="IPR031168">
    <property type="entry name" value="G_TrmE"/>
</dbReference>
<dbReference type="Pfam" id="PF01926">
    <property type="entry name" value="MMR_HSR1"/>
    <property type="match status" value="1"/>
</dbReference>
<dbReference type="Gene3D" id="1.20.120.430">
    <property type="entry name" value="tRNA modification GTPase MnmE domain 2"/>
    <property type="match status" value="1"/>
</dbReference>
<keyword evidence="3" id="KW-0819">tRNA processing</keyword>
<dbReference type="SUPFAM" id="SSF116878">
    <property type="entry name" value="TrmE connector domain"/>
    <property type="match status" value="1"/>
</dbReference>
<protein>
    <recommendedName>
        <fullName evidence="10">tRNA modification GTPase GTPBP3, mitochondrial</fullName>
    </recommendedName>
</protein>
<evidence type="ECO:0000256" key="1">
    <source>
        <dbReference type="ARBA" id="ARBA00004173"/>
    </source>
</evidence>
<dbReference type="SUPFAM" id="SSF103025">
    <property type="entry name" value="Folate-binding domain"/>
    <property type="match status" value="1"/>
</dbReference>
<name>A0A7R9HWY5_9NEOP</name>
<dbReference type="SUPFAM" id="SSF52540">
    <property type="entry name" value="P-loop containing nucleoside triphosphate hydrolases"/>
    <property type="match status" value="1"/>
</dbReference>
<dbReference type="NCBIfam" id="NF003661">
    <property type="entry name" value="PRK05291.1-3"/>
    <property type="match status" value="1"/>
</dbReference>
<gene>
    <name evidence="9" type="ORF">TBIB3V08_LOCUS1724</name>
</gene>
<dbReference type="GO" id="GO:0005525">
    <property type="term" value="F:GTP binding"/>
    <property type="evidence" value="ECO:0007669"/>
    <property type="project" value="UniProtKB-KW"/>
</dbReference>
<keyword evidence="4" id="KW-0547">Nucleotide-binding</keyword>
<organism evidence="9">
    <name type="scientific">Timema bartmani</name>
    <dbReference type="NCBI Taxonomy" id="61472"/>
    <lineage>
        <taxon>Eukaryota</taxon>
        <taxon>Metazoa</taxon>
        <taxon>Ecdysozoa</taxon>
        <taxon>Arthropoda</taxon>
        <taxon>Hexapoda</taxon>
        <taxon>Insecta</taxon>
        <taxon>Pterygota</taxon>
        <taxon>Neoptera</taxon>
        <taxon>Polyneoptera</taxon>
        <taxon>Phasmatodea</taxon>
        <taxon>Timematodea</taxon>
        <taxon>Timematoidea</taxon>
        <taxon>Timematidae</taxon>
        <taxon>Timema</taxon>
    </lineage>
</organism>
<evidence type="ECO:0000256" key="4">
    <source>
        <dbReference type="ARBA" id="ARBA00022741"/>
    </source>
</evidence>
<dbReference type="Pfam" id="PF12631">
    <property type="entry name" value="MnmE_helical"/>
    <property type="match status" value="1"/>
</dbReference>
<proteinExistence type="inferred from homology"/>
<dbReference type="AlphaFoldDB" id="A0A7R9HWY5"/>
<dbReference type="FunFam" id="3.30.1360.120:FF:000007">
    <property type="entry name" value="tRNA modification GTPase GTPBP3, mitochondrial"/>
    <property type="match status" value="1"/>
</dbReference>
<dbReference type="InterPro" id="IPR027417">
    <property type="entry name" value="P-loop_NTPase"/>
</dbReference>
<dbReference type="InterPro" id="IPR006073">
    <property type="entry name" value="GTP-bd"/>
</dbReference>
<dbReference type="CDD" id="cd14858">
    <property type="entry name" value="TrmE_N"/>
    <property type="match status" value="1"/>
</dbReference>
<evidence type="ECO:0000259" key="8">
    <source>
        <dbReference type="Pfam" id="PF12631"/>
    </source>
</evidence>
<dbReference type="InterPro" id="IPR004520">
    <property type="entry name" value="GTPase_MnmE"/>
</dbReference>
<feature type="domain" description="MnmE helical" evidence="8">
    <location>
        <begin position="209"/>
        <end position="564"/>
    </location>
</feature>
<evidence type="ECO:0000313" key="9">
    <source>
        <dbReference type="EMBL" id="CAD7439147.1"/>
    </source>
</evidence>
<dbReference type="GO" id="GO:0003924">
    <property type="term" value="F:GTPase activity"/>
    <property type="evidence" value="ECO:0007669"/>
    <property type="project" value="InterPro"/>
</dbReference>
<dbReference type="InterPro" id="IPR018948">
    <property type="entry name" value="GTP-bd_TrmE_N"/>
</dbReference>
<dbReference type="PANTHER" id="PTHR42714:SF2">
    <property type="entry name" value="TRNA MODIFICATION GTPASE GTPBP3, MITOCHONDRIAL"/>
    <property type="match status" value="1"/>
</dbReference>
<evidence type="ECO:0000259" key="7">
    <source>
        <dbReference type="Pfam" id="PF10396"/>
    </source>
</evidence>
<evidence type="ECO:0008006" key="10">
    <source>
        <dbReference type="Google" id="ProtNLM"/>
    </source>
</evidence>
<comment type="similarity">
    <text evidence="2">Belongs to the TRAFAC class TrmE-Era-EngA-EngB-Septin-like GTPase superfamily. TrmE GTPase family.</text>
</comment>
<dbReference type="EMBL" id="OD564611">
    <property type="protein sequence ID" value="CAD7439147.1"/>
    <property type="molecule type" value="Genomic_DNA"/>
</dbReference>
<dbReference type="Gene3D" id="3.30.1360.120">
    <property type="entry name" value="Probable tRNA modification gtpase trme, domain 1"/>
    <property type="match status" value="1"/>
</dbReference>
<dbReference type="CDD" id="cd04164">
    <property type="entry name" value="trmE"/>
    <property type="match status" value="1"/>
</dbReference>